<dbReference type="Gene3D" id="3.30.1660.40">
    <property type="entry name" value="FlgT, N-terminal domain"/>
    <property type="match status" value="1"/>
</dbReference>
<dbReference type="Pfam" id="PF07233">
    <property type="entry name" value="DUF1425"/>
    <property type="match status" value="1"/>
</dbReference>
<comment type="caution">
    <text evidence="2">The sequence shown here is derived from an EMBL/GenBank/DDBJ whole genome shotgun (WGS) entry which is preliminary data.</text>
</comment>
<dbReference type="InterPro" id="IPR038483">
    <property type="entry name" value="YcfL-like_sf"/>
</dbReference>
<dbReference type="AlphaFoldDB" id="A0A8J6T5P2"/>
<feature type="chain" id="PRO_5035248222" evidence="1">
    <location>
        <begin position="20"/>
        <end position="249"/>
    </location>
</feature>
<gene>
    <name evidence="2" type="ORF">H8E19_15720</name>
</gene>
<dbReference type="Proteomes" id="UP000650524">
    <property type="component" value="Unassembled WGS sequence"/>
</dbReference>
<reference evidence="2 3" key="1">
    <citation type="submission" date="2020-08" db="EMBL/GenBank/DDBJ databases">
        <title>Bridging the membrane lipid divide: bacteria of the FCB group superphylum have the potential to synthesize archaeal ether lipids.</title>
        <authorList>
            <person name="Villanueva L."/>
            <person name="Von Meijenfeldt F.A.B."/>
            <person name="Westbye A.B."/>
            <person name="Yadav S."/>
            <person name="Hopmans E.C."/>
            <person name="Dutilh B.E."/>
            <person name="Sinninghe Damste J.S."/>
        </authorList>
    </citation>
    <scope>NUCLEOTIDE SEQUENCE [LARGE SCALE GENOMIC DNA]</scope>
    <source>
        <strain evidence="2">NIOZ-UU27</strain>
    </source>
</reference>
<dbReference type="EMBL" id="JACNJD010000320">
    <property type="protein sequence ID" value="MBC8178852.1"/>
    <property type="molecule type" value="Genomic_DNA"/>
</dbReference>
<sequence>MIKISVVLFCMLLFFYGSATGATREVITTGKYVMGDLDTKTKARKFALLDAKKMAMEKAGTYLRSFSEVDGLHLTRDEVLSLAAGTMSVEILEEMWEMQGQNPVVTITIKAKIDTSGLEKEIEALIAHRSKVKIFNEREKTGDGPDKRAYSKVTIIDSFLDNEISITHVKGLINRGGLMEVQLTGVNNTSSYKRLEYKIEWFDNNGFLIDTVMSRWTDFPAYGNSEFGFRAVAPKATAADFRIRIREED</sequence>
<accession>A0A8J6T5P2</accession>
<dbReference type="InterPro" id="IPR010824">
    <property type="entry name" value="DUF1425"/>
</dbReference>
<keyword evidence="1" id="KW-0732">Signal</keyword>
<proteinExistence type="predicted"/>
<evidence type="ECO:0000256" key="1">
    <source>
        <dbReference type="SAM" id="SignalP"/>
    </source>
</evidence>
<organism evidence="2 3">
    <name type="scientific">Candidatus Desulfacyla euxinica</name>
    <dbReference type="NCBI Taxonomy" id="2841693"/>
    <lineage>
        <taxon>Bacteria</taxon>
        <taxon>Deltaproteobacteria</taxon>
        <taxon>Candidatus Desulfacyla</taxon>
    </lineage>
</organism>
<name>A0A8J6T5P2_9DELT</name>
<feature type="signal peptide" evidence="1">
    <location>
        <begin position="1"/>
        <end position="19"/>
    </location>
</feature>
<dbReference type="Gene3D" id="2.60.40.3230">
    <property type="match status" value="1"/>
</dbReference>
<evidence type="ECO:0000313" key="3">
    <source>
        <dbReference type="Proteomes" id="UP000650524"/>
    </source>
</evidence>
<evidence type="ECO:0000313" key="2">
    <source>
        <dbReference type="EMBL" id="MBC8178852.1"/>
    </source>
</evidence>
<dbReference type="InterPro" id="IPR038180">
    <property type="entry name" value="FlgT_N_sf"/>
</dbReference>
<protein>
    <submittedName>
        <fullName evidence="2">YcfL family protein</fullName>
    </submittedName>
</protein>
<dbReference type="CDD" id="cd09030">
    <property type="entry name" value="DUF1425"/>
    <property type="match status" value="1"/>
</dbReference>